<dbReference type="Pfam" id="PF13568">
    <property type="entry name" value="OMP_b-brl_2"/>
    <property type="match status" value="1"/>
</dbReference>
<feature type="chain" id="PRO_5012161181" evidence="1">
    <location>
        <begin position="19"/>
        <end position="202"/>
    </location>
</feature>
<dbReference type="Proteomes" id="UP000184120">
    <property type="component" value="Unassembled WGS sequence"/>
</dbReference>
<dbReference type="AlphaFoldDB" id="A0A1M7BEW1"/>
<feature type="signal peptide" evidence="1">
    <location>
        <begin position="1"/>
        <end position="18"/>
    </location>
</feature>
<feature type="domain" description="Outer membrane protein beta-barrel" evidence="2">
    <location>
        <begin position="17"/>
        <end position="181"/>
    </location>
</feature>
<dbReference type="InterPro" id="IPR011250">
    <property type="entry name" value="OMP/PagP_B-barrel"/>
</dbReference>
<reference evidence="6" key="4">
    <citation type="journal article" date="2019" name="Int. J. Syst. Evol. Microbiol.">
        <title>The Global Catalogue of Microorganisms (GCM) 10K type strain sequencing project: providing services to taxonomists for standard genome sequencing and annotation.</title>
        <authorList>
            <consortium name="The Broad Institute Genomics Platform"/>
            <consortium name="The Broad Institute Genome Sequencing Center for Infectious Disease"/>
            <person name="Wu L."/>
            <person name="Ma J."/>
        </authorList>
    </citation>
    <scope>NUCLEOTIDE SEQUENCE [LARGE SCALE GENOMIC DNA]</scope>
    <source>
        <strain evidence="6">CGMCC 1.12707</strain>
    </source>
</reference>
<keyword evidence="6" id="KW-1185">Reference proteome</keyword>
<dbReference type="OrthoDB" id="947434at2"/>
<evidence type="ECO:0000313" key="3">
    <source>
        <dbReference type="EMBL" id="GGE96603.1"/>
    </source>
</evidence>
<evidence type="ECO:0000313" key="5">
    <source>
        <dbReference type="Proteomes" id="UP000184120"/>
    </source>
</evidence>
<dbReference type="EMBL" id="BMFL01000007">
    <property type="protein sequence ID" value="GGE96603.1"/>
    <property type="molecule type" value="Genomic_DNA"/>
</dbReference>
<proteinExistence type="predicted"/>
<reference evidence="3" key="5">
    <citation type="submission" date="2024-05" db="EMBL/GenBank/DDBJ databases">
        <authorList>
            <person name="Sun Q."/>
            <person name="Zhou Y."/>
        </authorList>
    </citation>
    <scope>NUCLEOTIDE SEQUENCE</scope>
    <source>
        <strain evidence="3">CGMCC 1.12707</strain>
    </source>
</reference>
<organism evidence="4 5">
    <name type="scientific">Chishuiella changwenlii</name>
    <dbReference type="NCBI Taxonomy" id="1434701"/>
    <lineage>
        <taxon>Bacteria</taxon>
        <taxon>Pseudomonadati</taxon>
        <taxon>Bacteroidota</taxon>
        <taxon>Flavobacteriia</taxon>
        <taxon>Flavobacteriales</taxon>
        <taxon>Weeksellaceae</taxon>
        <taxon>Chishuiella</taxon>
    </lineage>
</organism>
<keyword evidence="1" id="KW-0732">Signal</keyword>
<reference evidence="4" key="2">
    <citation type="submission" date="2016-11" db="EMBL/GenBank/DDBJ databases">
        <authorList>
            <person name="Jaros S."/>
            <person name="Januszkiewicz K."/>
            <person name="Wedrychowicz H."/>
        </authorList>
    </citation>
    <scope>NUCLEOTIDE SEQUENCE [LARGE SCALE GENOMIC DNA]</scope>
    <source>
        <strain evidence="4">DSM 27989</strain>
    </source>
</reference>
<reference evidence="5" key="3">
    <citation type="submission" date="2016-11" db="EMBL/GenBank/DDBJ databases">
        <authorList>
            <person name="Varghese N."/>
            <person name="Submissions S."/>
        </authorList>
    </citation>
    <scope>NUCLEOTIDE SEQUENCE [LARGE SCALE GENOMIC DNA]</scope>
    <source>
        <strain evidence="5">DSM 27989</strain>
    </source>
</reference>
<sequence length="202" mass="22690">MKKIIALSFILLASFNFAQNSFGVTAGGQTSGITNAKIGDNQNGYGAYAGFYYRTSLNDKFSFQTELTYSYQNIRNLDVLAPSGIAENSLMMDYKYQLHYIKLPLLLRYQPNKIYGEIGPELTYLLSGKIRNENEEAGFKNDSDLKDINALQFNVAIGAGYQINEKLSTGFRFTWGITPISDNLPYDIKVFNIALGINYTIF</sequence>
<gene>
    <name evidence="3" type="ORF">GCM10010984_12670</name>
    <name evidence="4" type="ORF">SAMN05443634_110143</name>
</gene>
<evidence type="ECO:0000256" key="1">
    <source>
        <dbReference type="SAM" id="SignalP"/>
    </source>
</evidence>
<dbReference type="Proteomes" id="UP000650994">
    <property type="component" value="Unassembled WGS sequence"/>
</dbReference>
<dbReference type="RefSeq" id="WP_072933434.1">
    <property type="nucleotide sequence ID" value="NZ_BMFL01000007.1"/>
</dbReference>
<dbReference type="STRING" id="1434701.SAMN05443634_110143"/>
<protein>
    <submittedName>
        <fullName evidence="4">Outer membrane protein beta-barrel domain-containing protein</fullName>
    </submittedName>
</protein>
<accession>A0A1M7BEW1</accession>
<name>A0A1M7BEW1_9FLAO</name>
<evidence type="ECO:0000259" key="2">
    <source>
        <dbReference type="Pfam" id="PF13568"/>
    </source>
</evidence>
<dbReference type="InterPro" id="IPR025665">
    <property type="entry name" value="Beta-barrel_OMP_2"/>
</dbReference>
<dbReference type="SUPFAM" id="SSF56925">
    <property type="entry name" value="OMPA-like"/>
    <property type="match status" value="1"/>
</dbReference>
<evidence type="ECO:0000313" key="4">
    <source>
        <dbReference type="EMBL" id="SHL53159.1"/>
    </source>
</evidence>
<dbReference type="EMBL" id="FRBH01000010">
    <property type="protein sequence ID" value="SHL53159.1"/>
    <property type="molecule type" value="Genomic_DNA"/>
</dbReference>
<reference evidence="3" key="1">
    <citation type="journal article" date="2014" name="Int. J. Syst. Evol. Microbiol.">
        <title>Complete genome of a new Firmicutes species belonging to the dominant human colonic microbiota ('Ruminococcus bicirculans') reveals two chromosomes and a selective capacity to utilize plant glucans.</title>
        <authorList>
            <consortium name="NISC Comparative Sequencing Program"/>
            <person name="Wegmann U."/>
            <person name="Louis P."/>
            <person name="Goesmann A."/>
            <person name="Henrissat B."/>
            <person name="Duncan S.H."/>
            <person name="Flint H.J."/>
        </authorList>
    </citation>
    <scope>NUCLEOTIDE SEQUENCE</scope>
    <source>
        <strain evidence="3">CGMCC 1.12707</strain>
    </source>
</reference>
<evidence type="ECO:0000313" key="6">
    <source>
        <dbReference type="Proteomes" id="UP000650994"/>
    </source>
</evidence>